<evidence type="ECO:0000313" key="3">
    <source>
        <dbReference type="Proteomes" id="UP000318093"/>
    </source>
</evidence>
<feature type="domain" description="Aminotransferase class V" evidence="1">
    <location>
        <begin position="61"/>
        <end position="368"/>
    </location>
</feature>
<dbReference type="InterPro" id="IPR015424">
    <property type="entry name" value="PyrdxlP-dep_Trfase"/>
</dbReference>
<keyword evidence="2" id="KW-0808">Transferase</keyword>
<dbReference type="EMBL" id="VBAN01000156">
    <property type="protein sequence ID" value="TMI82533.1"/>
    <property type="molecule type" value="Genomic_DNA"/>
</dbReference>
<keyword evidence="2" id="KW-0032">Aminotransferase</keyword>
<dbReference type="PANTHER" id="PTHR43586:SF15">
    <property type="entry name" value="BLR3095 PROTEIN"/>
    <property type="match status" value="1"/>
</dbReference>
<dbReference type="SUPFAM" id="SSF53383">
    <property type="entry name" value="PLP-dependent transferases"/>
    <property type="match status" value="1"/>
</dbReference>
<comment type="caution">
    <text evidence="2">The sequence shown here is derived from an EMBL/GenBank/DDBJ whole genome shotgun (WGS) entry which is preliminary data.</text>
</comment>
<protein>
    <submittedName>
        <fullName evidence="2">Aminotransferase class V-fold PLP-dependent enzyme</fullName>
    </submittedName>
</protein>
<dbReference type="AlphaFoldDB" id="A0A537JG68"/>
<reference evidence="2 3" key="1">
    <citation type="journal article" date="2019" name="Nat. Microbiol.">
        <title>Mediterranean grassland soil C-N compound turnover is dependent on rainfall and depth, and is mediated by genomically divergent microorganisms.</title>
        <authorList>
            <person name="Diamond S."/>
            <person name="Andeer P.F."/>
            <person name="Li Z."/>
            <person name="Crits-Christoph A."/>
            <person name="Burstein D."/>
            <person name="Anantharaman K."/>
            <person name="Lane K.R."/>
            <person name="Thomas B.C."/>
            <person name="Pan C."/>
            <person name="Northen T.R."/>
            <person name="Banfield J.F."/>
        </authorList>
    </citation>
    <scope>NUCLEOTIDE SEQUENCE [LARGE SCALE GENOMIC DNA]</scope>
    <source>
        <strain evidence="2">NP_6</strain>
    </source>
</reference>
<sequence>MKSWADYRSEFPVFEDATYLNSCSLGALGTPVRRAIERCLDLWSSMGASAWYGPWWDELGALRRSVARLLGAGEEDVALCPSITAALSAVGSAFDYRLRPRVVIADIDFPTVSYQWLAKQSRGVEVVFVHSPDGLTVPLEAFEQAIDERTQLVATSHVYFQSGAIQDMAALAQLAHARGALLLVDAYQSVGQMPLDVRADGVDFLVTGGLKWLLGGPGIAYLYARREVRTALRPEIVGWFAHRDQFAFDITHLEYADDARRFEGGTPAIAAVFAGRAGLEYVHEITPARLRGRQVELTSALVEALRGAGLSPRLAGTVQGHAGIITVPVPDPSAAVQALARERIIIDSRPGVVRLSPYFYNTVEDIDRAVAALRRYVR</sequence>
<name>A0A537JG68_9BACT</name>
<proteinExistence type="predicted"/>
<evidence type="ECO:0000259" key="1">
    <source>
        <dbReference type="Pfam" id="PF00266"/>
    </source>
</evidence>
<dbReference type="InterPro" id="IPR000192">
    <property type="entry name" value="Aminotrans_V_dom"/>
</dbReference>
<dbReference type="InterPro" id="IPR015422">
    <property type="entry name" value="PyrdxlP-dep_Trfase_small"/>
</dbReference>
<evidence type="ECO:0000313" key="2">
    <source>
        <dbReference type="EMBL" id="TMI82533.1"/>
    </source>
</evidence>
<dbReference type="GO" id="GO:0008483">
    <property type="term" value="F:transaminase activity"/>
    <property type="evidence" value="ECO:0007669"/>
    <property type="project" value="UniProtKB-KW"/>
</dbReference>
<organism evidence="2 3">
    <name type="scientific">Candidatus Segetimicrobium genomatis</name>
    <dbReference type="NCBI Taxonomy" id="2569760"/>
    <lineage>
        <taxon>Bacteria</taxon>
        <taxon>Bacillati</taxon>
        <taxon>Candidatus Sysuimicrobiota</taxon>
        <taxon>Candidatus Sysuimicrobiia</taxon>
        <taxon>Candidatus Sysuimicrobiales</taxon>
        <taxon>Candidatus Segetimicrobiaceae</taxon>
        <taxon>Candidatus Segetimicrobium</taxon>
    </lineage>
</organism>
<dbReference type="Gene3D" id="3.90.1150.10">
    <property type="entry name" value="Aspartate Aminotransferase, domain 1"/>
    <property type="match status" value="1"/>
</dbReference>
<dbReference type="PANTHER" id="PTHR43586">
    <property type="entry name" value="CYSTEINE DESULFURASE"/>
    <property type="match status" value="1"/>
</dbReference>
<dbReference type="Pfam" id="PF00266">
    <property type="entry name" value="Aminotran_5"/>
    <property type="match status" value="1"/>
</dbReference>
<dbReference type="Gene3D" id="3.40.640.10">
    <property type="entry name" value="Type I PLP-dependent aspartate aminotransferase-like (Major domain)"/>
    <property type="match status" value="1"/>
</dbReference>
<gene>
    <name evidence="2" type="ORF">E6H03_05345</name>
</gene>
<accession>A0A537JG68</accession>
<dbReference type="InterPro" id="IPR015421">
    <property type="entry name" value="PyrdxlP-dep_Trfase_major"/>
</dbReference>
<dbReference type="Proteomes" id="UP000318093">
    <property type="component" value="Unassembled WGS sequence"/>
</dbReference>